<dbReference type="STRING" id="1838286.Verru16b_01791"/>
<feature type="transmembrane region" description="Helical" evidence="1">
    <location>
        <begin position="45"/>
        <end position="63"/>
    </location>
</feature>
<accession>A0A1D8AUZ6</accession>
<keyword evidence="3" id="KW-1185">Reference proteome</keyword>
<feature type="transmembrane region" description="Helical" evidence="1">
    <location>
        <begin position="137"/>
        <end position="157"/>
    </location>
</feature>
<evidence type="ECO:0008006" key="4">
    <source>
        <dbReference type="Google" id="ProtNLM"/>
    </source>
</evidence>
<name>A0A1D8AUZ6_9BACT</name>
<sequence>MAKRVKLSMGCGYAVFFILLLGGLGLLVVGLNHYEEAGGIWAKEAVIPALFGATLLAGSLGYLKLARRLVREGAEETARQAQFPGQPWKWKKAWLGPAIASDNQGGAAAMWFFALFWNAISTPVAWAIFTGKINDKAAYIALIFPVVGVGLVAAAVYQTVRARKYGRARFVPSSLPGVIGGYLGGVIEVPARVVPEGQAQLTLRCVRRETRGSGKNRSTTDRVLWEREEAIAAEKWVTGPGGTRIPVLFYIPPGNFATDDSDSDNEIVWRLTAGAATPGVDFSTRFVVPVFPTGETAAPPDPGSPLLEEYSPQVLDTAALQACGVRREGDTFHFSASHLPGMRLTTAALQLGLLALLIWYWGRDVHGVVWGITLFFGLIVSLFTANVWFAHFELRVEAGDVVVTKPRPWGTKVTRVPRAEVEAIKPERAMASGESQYYSLSLAGAPGADLGAAAAAGEPFALRKLRFQLEQLKKQGNLTPDREKQLAEEIEAQRRATPKFLVPFARHIPGQTRAEAIGAMVLAAIKGK</sequence>
<evidence type="ECO:0000313" key="3">
    <source>
        <dbReference type="Proteomes" id="UP000095228"/>
    </source>
</evidence>
<dbReference type="Proteomes" id="UP000095228">
    <property type="component" value="Chromosome"/>
</dbReference>
<organism evidence="2 3">
    <name type="scientific">Lacunisphaera limnophila</name>
    <dbReference type="NCBI Taxonomy" id="1838286"/>
    <lineage>
        <taxon>Bacteria</taxon>
        <taxon>Pseudomonadati</taxon>
        <taxon>Verrucomicrobiota</taxon>
        <taxon>Opitutia</taxon>
        <taxon>Opitutales</taxon>
        <taxon>Opitutaceae</taxon>
        <taxon>Lacunisphaera</taxon>
    </lineage>
</organism>
<dbReference type="KEGG" id="obg:Verru16b_01791"/>
<proteinExistence type="predicted"/>
<reference evidence="2 3" key="1">
    <citation type="submission" date="2016-06" db="EMBL/GenBank/DDBJ databases">
        <title>Three novel species with peptidoglycan cell walls form the new genus Lacunisphaera gen. nov. in the family Opitutaceae of the verrucomicrobial subdivision 4.</title>
        <authorList>
            <person name="Rast P."/>
            <person name="Gloeckner I."/>
            <person name="Jogler M."/>
            <person name="Boedeker C."/>
            <person name="Jeske O."/>
            <person name="Wiegand S."/>
            <person name="Reinhardt R."/>
            <person name="Schumann P."/>
            <person name="Rohde M."/>
            <person name="Spring S."/>
            <person name="Gloeckner F.O."/>
            <person name="Jogler C."/>
        </authorList>
    </citation>
    <scope>NUCLEOTIDE SEQUENCE [LARGE SCALE GENOMIC DNA]</scope>
    <source>
        <strain evidence="2 3">IG16b</strain>
    </source>
</reference>
<keyword evidence="1" id="KW-0472">Membrane</keyword>
<keyword evidence="1" id="KW-0812">Transmembrane</keyword>
<feature type="transmembrane region" description="Helical" evidence="1">
    <location>
        <begin position="12"/>
        <end position="33"/>
    </location>
</feature>
<evidence type="ECO:0000313" key="2">
    <source>
        <dbReference type="EMBL" id="AOS44724.1"/>
    </source>
</evidence>
<protein>
    <recommendedName>
        <fullName evidence="4">DUF3592 domain-containing protein</fullName>
    </recommendedName>
</protein>
<feature type="transmembrane region" description="Helical" evidence="1">
    <location>
        <begin position="109"/>
        <end position="131"/>
    </location>
</feature>
<dbReference type="EMBL" id="CP016094">
    <property type="protein sequence ID" value="AOS44724.1"/>
    <property type="molecule type" value="Genomic_DNA"/>
</dbReference>
<gene>
    <name evidence="2" type="ORF">Verru16b_01791</name>
</gene>
<dbReference type="RefSeq" id="WP_069961949.1">
    <property type="nucleotide sequence ID" value="NZ_CP016094.1"/>
</dbReference>
<feature type="transmembrane region" description="Helical" evidence="1">
    <location>
        <begin position="344"/>
        <end position="362"/>
    </location>
</feature>
<dbReference type="OrthoDB" id="228317at2"/>
<keyword evidence="1" id="KW-1133">Transmembrane helix</keyword>
<evidence type="ECO:0000256" key="1">
    <source>
        <dbReference type="SAM" id="Phobius"/>
    </source>
</evidence>
<dbReference type="AlphaFoldDB" id="A0A1D8AUZ6"/>
<feature type="transmembrane region" description="Helical" evidence="1">
    <location>
        <begin position="368"/>
        <end position="389"/>
    </location>
</feature>